<evidence type="ECO:0000256" key="1">
    <source>
        <dbReference type="SAM" id="Phobius"/>
    </source>
</evidence>
<evidence type="ECO:0000313" key="3">
    <source>
        <dbReference type="Proteomes" id="UP001596413"/>
    </source>
</evidence>
<proteinExistence type="predicted"/>
<name>A0ABW2GG24_9ACTN</name>
<comment type="caution">
    <text evidence="2">The sequence shown here is derived from an EMBL/GenBank/DDBJ whole genome shotgun (WGS) entry which is preliminary data.</text>
</comment>
<sequence length="63" mass="6210">MGGSGDWNDGSDYQAAVERAERAARAGLAISAGVAGTVALVVIGGITVIFVGVVVMMIDIGSS</sequence>
<feature type="transmembrane region" description="Helical" evidence="1">
    <location>
        <begin position="28"/>
        <end position="58"/>
    </location>
</feature>
<protein>
    <recommendedName>
        <fullName evidence="4">Integral membrane protein</fullName>
    </recommendedName>
</protein>
<keyword evidence="1" id="KW-1133">Transmembrane helix</keyword>
<evidence type="ECO:0000313" key="2">
    <source>
        <dbReference type="EMBL" id="MFC7217964.1"/>
    </source>
</evidence>
<dbReference type="EMBL" id="JBHSZO010000008">
    <property type="protein sequence ID" value="MFC7217964.1"/>
    <property type="molecule type" value="Genomic_DNA"/>
</dbReference>
<reference evidence="3" key="1">
    <citation type="journal article" date="2019" name="Int. J. Syst. Evol. Microbiol.">
        <title>The Global Catalogue of Microorganisms (GCM) 10K type strain sequencing project: providing services to taxonomists for standard genome sequencing and annotation.</title>
        <authorList>
            <consortium name="The Broad Institute Genomics Platform"/>
            <consortium name="The Broad Institute Genome Sequencing Center for Infectious Disease"/>
            <person name="Wu L."/>
            <person name="Ma J."/>
        </authorList>
    </citation>
    <scope>NUCLEOTIDE SEQUENCE [LARGE SCALE GENOMIC DNA]</scope>
    <source>
        <strain evidence="3">CGMCC 1.13681</strain>
    </source>
</reference>
<keyword evidence="1" id="KW-0472">Membrane</keyword>
<gene>
    <name evidence="2" type="ORF">ACFQLX_07250</name>
</gene>
<dbReference type="RefSeq" id="WP_386413220.1">
    <property type="nucleotide sequence ID" value="NZ_JBHSZO010000008.1"/>
</dbReference>
<organism evidence="2 3">
    <name type="scientific">Streptomyces polyrhachis</name>
    <dbReference type="NCBI Taxonomy" id="1282885"/>
    <lineage>
        <taxon>Bacteria</taxon>
        <taxon>Bacillati</taxon>
        <taxon>Actinomycetota</taxon>
        <taxon>Actinomycetes</taxon>
        <taxon>Kitasatosporales</taxon>
        <taxon>Streptomycetaceae</taxon>
        <taxon>Streptomyces</taxon>
    </lineage>
</organism>
<accession>A0ABW2GG24</accession>
<keyword evidence="3" id="KW-1185">Reference proteome</keyword>
<dbReference type="Proteomes" id="UP001596413">
    <property type="component" value="Unassembled WGS sequence"/>
</dbReference>
<evidence type="ECO:0008006" key="4">
    <source>
        <dbReference type="Google" id="ProtNLM"/>
    </source>
</evidence>
<keyword evidence="1" id="KW-0812">Transmembrane</keyword>